<dbReference type="InterPro" id="IPR014340">
    <property type="entry name" value="LptA"/>
</dbReference>
<reference evidence="6 7" key="1">
    <citation type="submission" date="2019-02" db="EMBL/GenBank/DDBJ databases">
        <authorList>
            <person name="Manzano-Marin A."/>
            <person name="Manzano-Marin A."/>
        </authorList>
    </citation>
    <scope>NUCLEOTIDE SEQUENCE [LARGE SCALE GENOMIC DNA]</scope>
    <source>
        <strain evidence="6 7">ErCisplendens</strain>
    </source>
</reference>
<dbReference type="InterPro" id="IPR005653">
    <property type="entry name" value="OstA-like_N"/>
</dbReference>
<dbReference type="GO" id="GO:0009279">
    <property type="term" value="C:cell outer membrane"/>
    <property type="evidence" value="ECO:0007669"/>
    <property type="project" value="TreeGrafter"/>
</dbReference>
<dbReference type="GO" id="GO:0017089">
    <property type="term" value="F:glycolipid transfer activity"/>
    <property type="evidence" value="ECO:0007669"/>
    <property type="project" value="TreeGrafter"/>
</dbReference>
<dbReference type="Gene3D" id="2.60.450.10">
    <property type="entry name" value="Lipopolysaccharide (LPS) transport protein A like domain"/>
    <property type="match status" value="1"/>
</dbReference>
<gene>
    <name evidence="4 6" type="primary">lptA</name>
    <name evidence="6" type="ORF">ERCISPPA3004_630</name>
</gene>
<evidence type="ECO:0000259" key="5">
    <source>
        <dbReference type="Pfam" id="PF03968"/>
    </source>
</evidence>
<dbReference type="AlphaFoldDB" id="A0A451DPP8"/>
<evidence type="ECO:0000256" key="4">
    <source>
        <dbReference type="HAMAP-Rule" id="MF_01914"/>
    </source>
</evidence>
<dbReference type="GO" id="GO:0030288">
    <property type="term" value="C:outer membrane-bounded periplasmic space"/>
    <property type="evidence" value="ECO:0007669"/>
    <property type="project" value="TreeGrafter"/>
</dbReference>
<evidence type="ECO:0000313" key="7">
    <source>
        <dbReference type="Proteomes" id="UP000294392"/>
    </source>
</evidence>
<dbReference type="Proteomes" id="UP000294392">
    <property type="component" value="Chromosome"/>
</dbReference>
<dbReference type="GO" id="GO:0015920">
    <property type="term" value="P:lipopolysaccharide transport"/>
    <property type="evidence" value="ECO:0007669"/>
    <property type="project" value="UniProtKB-UniRule"/>
</dbReference>
<keyword evidence="1 4" id="KW-0813">Transport</keyword>
<dbReference type="RefSeq" id="WP_157990624.1">
    <property type="nucleotide sequence ID" value="NZ_LR217735.1"/>
</dbReference>
<comment type="similarity">
    <text evidence="4">Belongs to the LptA family.</text>
</comment>
<evidence type="ECO:0000256" key="3">
    <source>
        <dbReference type="ARBA" id="ARBA00022764"/>
    </source>
</evidence>
<comment type="subunit">
    <text evidence="4">Component of the lipopolysaccharide transport and assembly complex.</text>
</comment>
<organism evidence="6 7">
    <name type="scientific">Candidatus Erwinia haradaeae</name>
    <dbReference type="NCBI Taxonomy" id="1922217"/>
    <lineage>
        <taxon>Bacteria</taxon>
        <taxon>Pseudomonadati</taxon>
        <taxon>Pseudomonadota</taxon>
        <taxon>Gammaproteobacteria</taxon>
        <taxon>Enterobacterales</taxon>
        <taxon>Erwiniaceae</taxon>
        <taxon>Erwinia</taxon>
    </lineage>
</organism>
<dbReference type="EMBL" id="LR217735">
    <property type="protein sequence ID" value="VFP88656.1"/>
    <property type="molecule type" value="Genomic_DNA"/>
</dbReference>
<feature type="domain" description="Organic solvent tolerance-like N-terminal" evidence="5">
    <location>
        <begin position="37"/>
        <end position="149"/>
    </location>
</feature>
<dbReference type="NCBIfam" id="TIGR03002">
    <property type="entry name" value="outer_YhbN_LptA"/>
    <property type="match status" value="1"/>
</dbReference>
<proteinExistence type="inferred from homology"/>
<evidence type="ECO:0000256" key="1">
    <source>
        <dbReference type="ARBA" id="ARBA00022448"/>
    </source>
</evidence>
<dbReference type="GO" id="GO:0001530">
    <property type="term" value="F:lipopolysaccharide binding"/>
    <property type="evidence" value="ECO:0007669"/>
    <property type="project" value="InterPro"/>
</dbReference>
<comment type="function">
    <text evidence="4">Involved in the assembly of lipopolysaccharide (LPS). Required for the translocation of LPS from the inner membrane to the outer membrane. May form a bridge between the inner membrane and the outer membrane, via interactions with LptC and LptD, thereby facilitating LPS transfer across the periplasm.</text>
</comment>
<dbReference type="PANTHER" id="PTHR36504:SF1">
    <property type="entry name" value="LIPOPOLYSACCHARIDE EXPORT SYSTEM PROTEIN LPTA"/>
    <property type="match status" value="1"/>
</dbReference>
<dbReference type="InterPro" id="IPR052037">
    <property type="entry name" value="LPS_export_LptA"/>
</dbReference>
<sequence precursor="true">MKLKIEAAIIKICISSLFLMYNTPSIALRGDFSQPVYINSERQTVNLQKNTAIAFGNVHITQGTIKILASKVIMTRPNGDNKKMIIDAYGNLTTFYQMQDNNTPVQGSAQKIHYDLEDNKVELIGNACFRQLHSRIQCDRLIYLMQEQKIQASSNNDHRITTILMPSELQNNYKP</sequence>
<dbReference type="HAMAP" id="MF_01914">
    <property type="entry name" value="LPS_assembly_LptA"/>
    <property type="match status" value="1"/>
</dbReference>
<comment type="subcellular location">
    <subcellularLocation>
        <location evidence="4">Periplasm</location>
    </subcellularLocation>
</comment>
<dbReference type="Pfam" id="PF03968">
    <property type="entry name" value="LptD_N"/>
    <property type="match status" value="1"/>
</dbReference>
<keyword evidence="3 4" id="KW-0574">Periplasm</keyword>
<accession>A0A451DPP8</accession>
<evidence type="ECO:0000313" key="6">
    <source>
        <dbReference type="EMBL" id="VFP88656.1"/>
    </source>
</evidence>
<name>A0A451DPP8_9GAMM</name>
<dbReference type="PANTHER" id="PTHR36504">
    <property type="entry name" value="LIPOPOLYSACCHARIDE EXPORT SYSTEM PROTEIN LPTA"/>
    <property type="match status" value="1"/>
</dbReference>
<protein>
    <recommendedName>
        <fullName evidence="4">Lipopolysaccharide export system protein LptA</fullName>
    </recommendedName>
</protein>
<dbReference type="GO" id="GO:0043165">
    <property type="term" value="P:Gram-negative-bacterium-type cell outer membrane assembly"/>
    <property type="evidence" value="ECO:0007669"/>
    <property type="project" value="UniProtKB-UniRule"/>
</dbReference>
<keyword evidence="2" id="KW-0732">Signal</keyword>
<dbReference type="OrthoDB" id="5295619at2"/>
<evidence type="ECO:0000256" key="2">
    <source>
        <dbReference type="ARBA" id="ARBA00022729"/>
    </source>
</evidence>